<dbReference type="InterPro" id="IPR017941">
    <property type="entry name" value="Rieske_2Fe-2S"/>
</dbReference>
<dbReference type="Proteomes" id="UP000886005">
    <property type="component" value="Unassembled WGS sequence"/>
</dbReference>
<keyword evidence="7" id="KW-0812">Transmembrane</keyword>
<dbReference type="PANTHER" id="PTHR10134">
    <property type="entry name" value="CYTOCHROME B-C1 COMPLEX SUBUNIT RIESKE, MITOCHONDRIAL"/>
    <property type="match status" value="1"/>
</dbReference>
<comment type="caution">
    <text evidence="9">The sequence shown here is derived from an EMBL/GenBank/DDBJ whole genome shotgun (WGS) entry which is preliminary data.</text>
</comment>
<evidence type="ECO:0000256" key="5">
    <source>
        <dbReference type="ARBA" id="ARBA00023157"/>
    </source>
</evidence>
<evidence type="ECO:0000256" key="7">
    <source>
        <dbReference type="SAM" id="Phobius"/>
    </source>
</evidence>
<dbReference type="SUPFAM" id="SSF50022">
    <property type="entry name" value="ISP domain"/>
    <property type="match status" value="1"/>
</dbReference>
<comment type="cofactor">
    <cofactor evidence="6">
        <name>[2Fe-2S] cluster</name>
        <dbReference type="ChEBI" id="CHEBI:190135"/>
    </cofactor>
</comment>
<keyword evidence="7" id="KW-0472">Membrane</keyword>
<evidence type="ECO:0000256" key="6">
    <source>
        <dbReference type="ARBA" id="ARBA00034078"/>
    </source>
</evidence>
<evidence type="ECO:0000256" key="1">
    <source>
        <dbReference type="ARBA" id="ARBA00022714"/>
    </source>
</evidence>
<dbReference type="EMBL" id="DRLD01000014">
    <property type="protein sequence ID" value="HED09122.1"/>
    <property type="molecule type" value="Genomic_DNA"/>
</dbReference>
<keyword evidence="3" id="KW-0408">Iron</keyword>
<proteinExistence type="predicted"/>
<evidence type="ECO:0000259" key="8">
    <source>
        <dbReference type="PROSITE" id="PS51296"/>
    </source>
</evidence>
<protein>
    <submittedName>
        <fullName evidence="9">Rieske (2Fe-2S) protein</fullName>
    </submittedName>
</protein>
<reference evidence="9" key="1">
    <citation type="journal article" date="2020" name="mSystems">
        <title>Genome- and Community-Level Interaction Insights into Carbon Utilization and Element Cycling Functions of Hydrothermarchaeota in Hydrothermal Sediment.</title>
        <authorList>
            <person name="Zhou Z."/>
            <person name="Liu Y."/>
            <person name="Xu W."/>
            <person name="Pan J."/>
            <person name="Luo Z.H."/>
            <person name="Li M."/>
        </authorList>
    </citation>
    <scope>NUCLEOTIDE SEQUENCE [LARGE SCALE GENOMIC DNA]</scope>
    <source>
        <strain evidence="9">HyVt-456</strain>
    </source>
</reference>
<dbReference type="Pfam" id="PF00355">
    <property type="entry name" value="Rieske"/>
    <property type="match status" value="1"/>
</dbReference>
<name>A0A7V1PU07_CALAY</name>
<dbReference type="AlphaFoldDB" id="A0A7V1PU07"/>
<dbReference type="CDD" id="cd03467">
    <property type="entry name" value="Rieske"/>
    <property type="match status" value="1"/>
</dbReference>
<keyword evidence="1" id="KW-0001">2Fe-2S</keyword>
<feature type="transmembrane region" description="Helical" evidence="7">
    <location>
        <begin position="7"/>
        <end position="27"/>
    </location>
</feature>
<feature type="domain" description="Rieske" evidence="8">
    <location>
        <begin position="43"/>
        <end position="137"/>
    </location>
</feature>
<evidence type="ECO:0000256" key="2">
    <source>
        <dbReference type="ARBA" id="ARBA00022723"/>
    </source>
</evidence>
<keyword evidence="5" id="KW-1015">Disulfide bond</keyword>
<evidence type="ECO:0000256" key="3">
    <source>
        <dbReference type="ARBA" id="ARBA00023004"/>
    </source>
</evidence>
<dbReference type="InterPro" id="IPR014349">
    <property type="entry name" value="Rieske_Fe-S_prot"/>
</dbReference>
<keyword evidence="7" id="KW-1133">Transmembrane helix</keyword>
<gene>
    <name evidence="9" type="ORF">ENJ10_00400</name>
</gene>
<keyword evidence="2" id="KW-0479">Metal-binding</keyword>
<dbReference type="PRINTS" id="PR00162">
    <property type="entry name" value="RIESKE"/>
</dbReference>
<dbReference type="PROSITE" id="PS51296">
    <property type="entry name" value="RIESKE"/>
    <property type="match status" value="1"/>
</dbReference>
<accession>A0A7V1PU07</accession>
<evidence type="ECO:0000256" key="4">
    <source>
        <dbReference type="ARBA" id="ARBA00023014"/>
    </source>
</evidence>
<dbReference type="InterPro" id="IPR005805">
    <property type="entry name" value="Rieske_Fe-S_prot_C"/>
</dbReference>
<sequence>MKRNRFLNIILGGGTLAWLGSIFYPVFSFLNPPKRPEANVHSVKAGPADKLAVNSGEIIKFGRRPVLLIRMDTGEVRAFSATCTHLDCIVQYRQDSKQIWCACHNGYYDLRGRNISGPPPRPLDVYPVNIVNNEIIVSKPKQMG</sequence>
<dbReference type="GO" id="GO:0051537">
    <property type="term" value="F:2 iron, 2 sulfur cluster binding"/>
    <property type="evidence" value="ECO:0007669"/>
    <property type="project" value="UniProtKB-KW"/>
</dbReference>
<dbReference type="InterPro" id="IPR036922">
    <property type="entry name" value="Rieske_2Fe-2S_sf"/>
</dbReference>
<evidence type="ECO:0000313" key="9">
    <source>
        <dbReference type="EMBL" id="HED09122.1"/>
    </source>
</evidence>
<dbReference type="GO" id="GO:0016020">
    <property type="term" value="C:membrane"/>
    <property type="evidence" value="ECO:0007669"/>
    <property type="project" value="InterPro"/>
</dbReference>
<dbReference type="Gene3D" id="2.102.10.10">
    <property type="entry name" value="Rieske [2Fe-2S] iron-sulphur domain"/>
    <property type="match status" value="1"/>
</dbReference>
<organism evidence="9">
    <name type="scientific">Caldithrix abyssi</name>
    <dbReference type="NCBI Taxonomy" id="187145"/>
    <lineage>
        <taxon>Bacteria</taxon>
        <taxon>Pseudomonadati</taxon>
        <taxon>Calditrichota</taxon>
        <taxon>Calditrichia</taxon>
        <taxon>Calditrichales</taxon>
        <taxon>Calditrichaceae</taxon>
        <taxon>Caldithrix</taxon>
    </lineage>
</organism>
<dbReference type="GO" id="GO:0046872">
    <property type="term" value="F:metal ion binding"/>
    <property type="evidence" value="ECO:0007669"/>
    <property type="project" value="UniProtKB-KW"/>
</dbReference>
<keyword evidence="4" id="KW-0411">Iron-sulfur</keyword>